<sequence>MTKMYFVTGTDTEVGKTVVSCALLQAAGYQGLNTVGYKPVASGSELTADGLRNSDALLLQANSRVKLPYEAINPIVFEAPTSPHIISEKLNQPIEFSVINKGLAYFKSQADWLLVEGAGGWYTPLSVEKTYADWVIEQQLPVILVVGVKLGCINHALLTMESIEAAGLPVAGWVANEVEPAGIFQEQYLSTLNRMIKAPCLGVIPHQKTLNGKLGSYLDLSLLTIWLYKNINTFPQATLNAWGWSIVK</sequence>
<dbReference type="SUPFAM" id="SSF52540">
    <property type="entry name" value="P-loop containing nucleoside triphosphate hydrolases"/>
    <property type="match status" value="1"/>
</dbReference>
<dbReference type="NCBIfam" id="TIGR00347">
    <property type="entry name" value="bioD"/>
    <property type="match status" value="1"/>
</dbReference>
<name>A0AAJ4NH09_PRORE</name>
<evidence type="ECO:0000313" key="10">
    <source>
        <dbReference type="Proteomes" id="UP000682358"/>
    </source>
</evidence>
<keyword evidence="3 8" id="KW-0479">Metal-binding</keyword>
<dbReference type="PANTHER" id="PTHR43210:SF5">
    <property type="entry name" value="DETHIOBIOTIN SYNTHETASE"/>
    <property type="match status" value="1"/>
</dbReference>
<feature type="binding site" evidence="8">
    <location>
        <position position="55"/>
    </location>
    <ligand>
        <name>ATP</name>
        <dbReference type="ChEBI" id="CHEBI:30616"/>
    </ligand>
</feature>
<evidence type="ECO:0000256" key="5">
    <source>
        <dbReference type="ARBA" id="ARBA00022756"/>
    </source>
</evidence>
<dbReference type="GO" id="GO:0000287">
    <property type="term" value="F:magnesium ion binding"/>
    <property type="evidence" value="ECO:0007669"/>
    <property type="project" value="UniProtKB-UniRule"/>
</dbReference>
<keyword evidence="7 8" id="KW-0460">Magnesium</keyword>
<organism evidence="9 10">
    <name type="scientific">Providencia rettgeri</name>
    <dbReference type="NCBI Taxonomy" id="587"/>
    <lineage>
        <taxon>Bacteria</taxon>
        <taxon>Pseudomonadati</taxon>
        <taxon>Pseudomonadota</taxon>
        <taxon>Gammaproteobacteria</taxon>
        <taxon>Enterobacterales</taxon>
        <taxon>Morganellaceae</taxon>
        <taxon>Providencia</taxon>
    </lineage>
</organism>
<dbReference type="EC" id="6.3.3.3" evidence="8"/>
<dbReference type="InterPro" id="IPR027417">
    <property type="entry name" value="P-loop_NTPase"/>
</dbReference>
<keyword evidence="5 8" id="KW-0093">Biotin biosynthesis</keyword>
<feature type="binding site" evidence="8">
    <location>
        <position position="42"/>
    </location>
    <ligand>
        <name>substrate</name>
    </ligand>
</feature>
<comment type="subunit">
    <text evidence="8">Homodimer.</text>
</comment>
<dbReference type="GO" id="GO:0004141">
    <property type="term" value="F:dethiobiotin synthase activity"/>
    <property type="evidence" value="ECO:0007669"/>
    <property type="project" value="UniProtKB-UniRule"/>
</dbReference>
<evidence type="ECO:0000256" key="6">
    <source>
        <dbReference type="ARBA" id="ARBA00022840"/>
    </source>
</evidence>
<protein>
    <recommendedName>
        <fullName evidence="8">ATP-dependent dethiobiotin synthetase BioD</fullName>
        <ecNumber evidence="8">6.3.3.3</ecNumber>
    </recommendedName>
    <alternativeName>
        <fullName evidence="8">DTB synthetase</fullName>
        <shortName evidence="8">DTBS</shortName>
    </alternativeName>
    <alternativeName>
        <fullName evidence="8">Dethiobiotin synthase</fullName>
    </alternativeName>
</protein>
<dbReference type="GO" id="GO:0042803">
    <property type="term" value="F:protein homodimerization activity"/>
    <property type="evidence" value="ECO:0007669"/>
    <property type="project" value="UniProtKB-ARBA"/>
</dbReference>
<dbReference type="InterPro" id="IPR004472">
    <property type="entry name" value="DTB_synth_BioD"/>
</dbReference>
<evidence type="ECO:0000256" key="4">
    <source>
        <dbReference type="ARBA" id="ARBA00022741"/>
    </source>
</evidence>
<reference evidence="9" key="1">
    <citation type="submission" date="2021-06" db="EMBL/GenBank/DDBJ databases">
        <title>Emergence of genetically related NDM-1-producing Providencia rettgeri strains in Argentina.</title>
        <authorList>
            <person name="Pasteran F."/>
            <person name="Meo A."/>
            <person name="Gomez S."/>
            <person name="Derdoy L."/>
            <person name="Albronoz E."/>
            <person name="Faccone D."/>
            <person name="Guerriero L."/>
            <person name="Archuby D."/>
            <person name="Tarzia A."/>
            <person name="Lopez M."/>
            <person name="Corso A."/>
        </authorList>
    </citation>
    <scope>NUCLEOTIDE SEQUENCE</scope>
    <source>
        <strain evidence="9">PreM15628</strain>
    </source>
</reference>
<dbReference type="Pfam" id="PF13500">
    <property type="entry name" value="AAA_26"/>
    <property type="match status" value="1"/>
</dbReference>
<evidence type="ECO:0000313" key="9">
    <source>
        <dbReference type="EMBL" id="QWQ19716.2"/>
    </source>
</evidence>
<dbReference type="GO" id="GO:0005524">
    <property type="term" value="F:ATP binding"/>
    <property type="evidence" value="ECO:0007669"/>
    <property type="project" value="UniProtKB-UniRule"/>
</dbReference>
<keyword evidence="1 8" id="KW-0963">Cytoplasm</keyword>
<dbReference type="PIRSF" id="PIRSF006755">
    <property type="entry name" value="DTB_synth"/>
    <property type="match status" value="1"/>
</dbReference>
<dbReference type="PANTHER" id="PTHR43210">
    <property type="entry name" value="DETHIOBIOTIN SYNTHETASE"/>
    <property type="match status" value="1"/>
</dbReference>
<evidence type="ECO:0000256" key="7">
    <source>
        <dbReference type="ARBA" id="ARBA00022842"/>
    </source>
</evidence>
<comment type="cofactor">
    <cofactor evidence="8">
        <name>Mg(2+)</name>
        <dbReference type="ChEBI" id="CHEBI:18420"/>
    </cofactor>
</comment>
<feature type="active site" evidence="8">
    <location>
        <position position="38"/>
    </location>
</feature>
<evidence type="ECO:0000256" key="8">
    <source>
        <dbReference type="HAMAP-Rule" id="MF_00336"/>
    </source>
</evidence>
<dbReference type="EMBL" id="CP076405">
    <property type="protein sequence ID" value="QWQ19716.2"/>
    <property type="molecule type" value="Genomic_DNA"/>
</dbReference>
<feature type="binding site" evidence="8">
    <location>
        <begin position="176"/>
        <end position="177"/>
    </location>
    <ligand>
        <name>ATP</name>
        <dbReference type="ChEBI" id="CHEBI:30616"/>
    </ligand>
</feature>
<comment type="caution">
    <text evidence="8">Lacks conserved residue(s) required for the propagation of feature annotation.</text>
</comment>
<dbReference type="GO" id="GO:0005829">
    <property type="term" value="C:cytosol"/>
    <property type="evidence" value="ECO:0007669"/>
    <property type="project" value="TreeGrafter"/>
</dbReference>
<dbReference type="HAMAP" id="MF_00336">
    <property type="entry name" value="BioD"/>
    <property type="match status" value="1"/>
</dbReference>
<feature type="binding site" evidence="8">
    <location>
        <begin position="13"/>
        <end position="18"/>
    </location>
    <ligand>
        <name>ATP</name>
        <dbReference type="ChEBI" id="CHEBI:30616"/>
    </ligand>
</feature>
<dbReference type="Gene3D" id="3.40.50.300">
    <property type="entry name" value="P-loop containing nucleotide triphosphate hydrolases"/>
    <property type="match status" value="1"/>
</dbReference>
<dbReference type="CDD" id="cd03109">
    <property type="entry name" value="DTBS"/>
    <property type="match status" value="1"/>
</dbReference>
<feature type="binding site" evidence="8">
    <location>
        <position position="116"/>
    </location>
    <ligand>
        <name>Mg(2+)</name>
        <dbReference type="ChEBI" id="CHEBI:18420"/>
    </ligand>
</feature>
<keyword evidence="6 8" id="KW-0067">ATP-binding</keyword>
<feature type="binding site" evidence="8">
    <location>
        <begin position="116"/>
        <end position="119"/>
    </location>
    <ligand>
        <name>ATP</name>
        <dbReference type="ChEBI" id="CHEBI:30616"/>
    </ligand>
</feature>
<comment type="catalytic activity">
    <reaction evidence="8">
        <text>(7R,8S)-7,8-diammoniononanoate + CO2 + ATP = (4R,5S)-dethiobiotin + ADP + phosphate + 3 H(+)</text>
        <dbReference type="Rhea" id="RHEA:15805"/>
        <dbReference type="ChEBI" id="CHEBI:15378"/>
        <dbReference type="ChEBI" id="CHEBI:16526"/>
        <dbReference type="ChEBI" id="CHEBI:30616"/>
        <dbReference type="ChEBI" id="CHEBI:43474"/>
        <dbReference type="ChEBI" id="CHEBI:149469"/>
        <dbReference type="ChEBI" id="CHEBI:149473"/>
        <dbReference type="ChEBI" id="CHEBI:456216"/>
        <dbReference type="EC" id="6.3.3.3"/>
    </reaction>
</comment>
<feature type="binding site" evidence="8">
    <location>
        <position position="17"/>
    </location>
    <ligand>
        <name>Mg(2+)</name>
        <dbReference type="ChEBI" id="CHEBI:18420"/>
    </ligand>
</feature>
<comment type="function">
    <text evidence="8">Catalyzes a mechanistically unusual reaction, the ATP-dependent insertion of CO2 between the N7 and N8 nitrogen atoms of 7,8-diaminopelargonic acid (DAPA, also called 7,8-diammoniononanoate) to form a ureido ring.</text>
</comment>
<feature type="binding site" evidence="8">
    <location>
        <position position="55"/>
    </location>
    <ligand>
        <name>Mg(2+)</name>
        <dbReference type="ChEBI" id="CHEBI:18420"/>
    </ligand>
</feature>
<gene>
    <name evidence="8 9" type="primary">bioD</name>
    <name evidence="9" type="ORF">KOF27_13940</name>
</gene>
<evidence type="ECO:0000256" key="1">
    <source>
        <dbReference type="ARBA" id="ARBA00022490"/>
    </source>
</evidence>
<dbReference type="GO" id="GO:0009102">
    <property type="term" value="P:biotin biosynthetic process"/>
    <property type="evidence" value="ECO:0007669"/>
    <property type="project" value="UniProtKB-UniRule"/>
</dbReference>
<comment type="pathway">
    <text evidence="8">Cofactor biosynthesis; biotin biosynthesis; biotin from 7,8-diaminononanoate: step 1/2.</text>
</comment>
<accession>A0AAJ4NH09</accession>
<dbReference type="Proteomes" id="UP000682358">
    <property type="component" value="Chromosome"/>
</dbReference>
<evidence type="ECO:0000256" key="3">
    <source>
        <dbReference type="ARBA" id="ARBA00022723"/>
    </source>
</evidence>
<evidence type="ECO:0000256" key="2">
    <source>
        <dbReference type="ARBA" id="ARBA00022598"/>
    </source>
</evidence>
<dbReference type="AlphaFoldDB" id="A0AAJ4NH09"/>
<keyword evidence="2 8" id="KW-0436">Ligase</keyword>
<comment type="similarity">
    <text evidence="8">Belongs to the dethiobiotin synthetase family.</text>
</comment>
<keyword evidence="4 8" id="KW-0547">Nucleotide-binding</keyword>
<proteinExistence type="inferred from homology"/>
<comment type="subcellular location">
    <subcellularLocation>
        <location evidence="8">Cytoplasm</location>
    </subcellularLocation>
</comment>
<dbReference type="FunFam" id="3.40.50.300:FF:000292">
    <property type="entry name" value="ATP-dependent dethiobiotin synthetase BioD"/>
    <property type="match status" value="1"/>
</dbReference>